<evidence type="ECO:0000313" key="6">
    <source>
        <dbReference type="EMBL" id="CAG8435935.1"/>
    </source>
</evidence>
<keyword evidence="5" id="KW-0489">Methyltransferase</keyword>
<keyword evidence="2 5" id="KW-0812">Transmembrane</keyword>
<comment type="subcellular location">
    <subcellularLocation>
        <location evidence="5">Endoplasmic reticulum membrane</location>
        <topology evidence="5">Multi-pass membrane protein</topology>
    </subcellularLocation>
    <subcellularLocation>
        <location evidence="1">Membrane</location>
        <topology evidence="1">Multi-pass membrane protein</topology>
    </subcellularLocation>
</comment>
<dbReference type="EC" id="2.1.1.100" evidence="5"/>
<keyword evidence="7" id="KW-1185">Reference proteome</keyword>
<keyword evidence="5" id="KW-0256">Endoplasmic reticulum</keyword>
<evidence type="ECO:0000256" key="4">
    <source>
        <dbReference type="ARBA" id="ARBA00023136"/>
    </source>
</evidence>
<dbReference type="Gene3D" id="1.20.120.1630">
    <property type="match status" value="1"/>
</dbReference>
<keyword evidence="5" id="KW-0808">Transferase</keyword>
<dbReference type="EMBL" id="CAJVPL010000030">
    <property type="protein sequence ID" value="CAG8435935.1"/>
    <property type="molecule type" value="Genomic_DNA"/>
</dbReference>
<proteinExistence type="inferred from homology"/>
<evidence type="ECO:0000256" key="3">
    <source>
        <dbReference type="ARBA" id="ARBA00022989"/>
    </source>
</evidence>
<dbReference type="GO" id="GO:0032259">
    <property type="term" value="P:methylation"/>
    <property type="evidence" value="ECO:0007669"/>
    <property type="project" value="UniProtKB-KW"/>
</dbReference>
<comment type="similarity">
    <text evidence="5">Belongs to the class VI-like SAM-binding methyltransferase superfamily. Isoprenylcysteine carboxyl methyltransferase family.</text>
</comment>
<feature type="transmembrane region" description="Helical" evidence="5">
    <location>
        <begin position="20"/>
        <end position="42"/>
    </location>
</feature>
<accession>A0A9N8YNG6</accession>
<dbReference type="AlphaFoldDB" id="A0A9N8YNG6"/>
<dbReference type="GO" id="GO:0005789">
    <property type="term" value="C:endoplasmic reticulum membrane"/>
    <property type="evidence" value="ECO:0007669"/>
    <property type="project" value="UniProtKB-SubCell"/>
</dbReference>
<evidence type="ECO:0000256" key="2">
    <source>
        <dbReference type="ARBA" id="ARBA00022692"/>
    </source>
</evidence>
<keyword evidence="5" id="KW-0949">S-adenosyl-L-methionine</keyword>
<name>A0A9N8YNG6_9GLOM</name>
<evidence type="ECO:0000256" key="1">
    <source>
        <dbReference type="ARBA" id="ARBA00004141"/>
    </source>
</evidence>
<evidence type="ECO:0000313" key="7">
    <source>
        <dbReference type="Proteomes" id="UP000789831"/>
    </source>
</evidence>
<reference evidence="6" key="1">
    <citation type="submission" date="2021-06" db="EMBL/GenBank/DDBJ databases">
        <authorList>
            <person name="Kallberg Y."/>
            <person name="Tangrot J."/>
            <person name="Rosling A."/>
        </authorList>
    </citation>
    <scope>NUCLEOTIDE SEQUENCE</scope>
    <source>
        <strain evidence="6">MT106</strain>
    </source>
</reference>
<keyword evidence="4 5" id="KW-0472">Membrane</keyword>
<evidence type="ECO:0000256" key="5">
    <source>
        <dbReference type="RuleBase" id="RU362022"/>
    </source>
</evidence>
<sequence>MALQSPTQINKEILRKEGVLLLYLPLLGQTCVIFSASLYIYFLIHYYYNNIINKTTPKNNNLLRITSFDVIFYLLSIFGAIWRIKCFKTLEEFFTYHLTIHKEHRLITTGPYKNLRHPSYSAAILMG</sequence>
<dbReference type="OrthoDB" id="422086at2759"/>
<dbReference type="GO" id="GO:0004671">
    <property type="term" value="F:protein C-terminal S-isoprenylcysteine carboxyl O-methyltransferase activity"/>
    <property type="evidence" value="ECO:0007669"/>
    <property type="project" value="UniProtKB-EC"/>
</dbReference>
<dbReference type="Proteomes" id="UP000789831">
    <property type="component" value="Unassembled WGS sequence"/>
</dbReference>
<organism evidence="6 7">
    <name type="scientific">Ambispora gerdemannii</name>
    <dbReference type="NCBI Taxonomy" id="144530"/>
    <lineage>
        <taxon>Eukaryota</taxon>
        <taxon>Fungi</taxon>
        <taxon>Fungi incertae sedis</taxon>
        <taxon>Mucoromycota</taxon>
        <taxon>Glomeromycotina</taxon>
        <taxon>Glomeromycetes</taxon>
        <taxon>Archaeosporales</taxon>
        <taxon>Ambisporaceae</taxon>
        <taxon>Ambispora</taxon>
    </lineage>
</organism>
<feature type="transmembrane region" description="Helical" evidence="5">
    <location>
        <begin position="62"/>
        <end position="82"/>
    </location>
</feature>
<dbReference type="InterPro" id="IPR007269">
    <property type="entry name" value="ICMT_MeTrfase"/>
</dbReference>
<comment type="caution">
    <text evidence="6">The sequence shown here is derived from an EMBL/GenBank/DDBJ whole genome shotgun (WGS) entry which is preliminary data.</text>
</comment>
<keyword evidence="3 5" id="KW-1133">Transmembrane helix</keyword>
<gene>
    <name evidence="6" type="ORF">AGERDE_LOCUS598</name>
</gene>
<protein>
    <recommendedName>
        <fullName evidence="5">Protein-S-isoprenylcysteine O-methyltransferase</fullName>
        <ecNumber evidence="5">2.1.1.100</ecNumber>
    </recommendedName>
</protein>
<dbReference type="Pfam" id="PF04140">
    <property type="entry name" value="ICMT"/>
    <property type="match status" value="1"/>
</dbReference>
<comment type="caution">
    <text evidence="5">Lacks conserved residue(s) required for the propagation of feature annotation.</text>
</comment>
<comment type="catalytic activity">
    <reaction evidence="5">
        <text>[protein]-C-terminal S-[(2E,6E)-farnesyl]-L-cysteine + S-adenosyl-L-methionine = [protein]-C-terminal S-[(2E,6E)-farnesyl]-L-cysteine methyl ester + S-adenosyl-L-homocysteine</text>
        <dbReference type="Rhea" id="RHEA:21672"/>
        <dbReference type="Rhea" id="RHEA-COMP:12125"/>
        <dbReference type="Rhea" id="RHEA-COMP:12126"/>
        <dbReference type="ChEBI" id="CHEBI:57856"/>
        <dbReference type="ChEBI" id="CHEBI:59789"/>
        <dbReference type="ChEBI" id="CHEBI:90510"/>
        <dbReference type="ChEBI" id="CHEBI:90511"/>
        <dbReference type="EC" id="2.1.1.100"/>
    </reaction>
</comment>